<dbReference type="RefSeq" id="WP_013010029.1">
    <property type="nucleotide sequence ID" value="NC_013943.1"/>
</dbReference>
<dbReference type="SUPFAM" id="SSF47413">
    <property type="entry name" value="lambda repressor-like DNA-binding domains"/>
    <property type="match status" value="1"/>
</dbReference>
<keyword evidence="3" id="KW-1185">Reference proteome</keyword>
<proteinExistence type="predicted"/>
<dbReference type="KEGG" id="dap:Dacet_0703"/>
<dbReference type="GO" id="GO:0003677">
    <property type="term" value="F:DNA binding"/>
    <property type="evidence" value="ECO:0007669"/>
    <property type="project" value="InterPro"/>
</dbReference>
<dbReference type="HOGENOM" id="CLU_828254_0_0_0"/>
<dbReference type="eggNOG" id="COG3620">
    <property type="taxonomic scope" value="Bacteria"/>
</dbReference>
<dbReference type="InParanoid" id="D4H4U5"/>
<feature type="domain" description="HTH cro/C1-type" evidence="1">
    <location>
        <begin position="9"/>
        <end position="63"/>
    </location>
</feature>
<sequence>MGTNLGNLLLEERKKLGLKQSELAIKANISQSYVTKVEQGKLLPAPEKIIKLLECYSLSFNTLYDILFEYLNLLNLEDSERFRNLFIRSGVSDIFFKPLLEKINVYNTSTKYSIDALLQFSDSGVVIKNNFINIINKTCEQMRLSFLQTPFLNVINFLKLYEFKFDFLSLCILNEEIVNDVESSLPIELSSEYEATSDEVFDWEHNGGPSMEEFHNMREEQIQFVPIDDVMEKDVVNAANNLEGEKYYSALKGSFSYSGESFFYSDDMMYALFFAEGSISQLLQQLNSFSDPVVNELIKTIDLIKKHPDQRYADKSYKLIYDTILLVKEAMMRKS</sequence>
<evidence type="ECO:0000259" key="1">
    <source>
        <dbReference type="PROSITE" id="PS50943"/>
    </source>
</evidence>
<organism evidence="2 3">
    <name type="scientific">Denitrovibrio acetiphilus (strain DSM 12809 / NBRC 114555 / N2460)</name>
    <dbReference type="NCBI Taxonomy" id="522772"/>
    <lineage>
        <taxon>Bacteria</taxon>
        <taxon>Pseudomonadati</taxon>
        <taxon>Deferribacterota</taxon>
        <taxon>Deferribacteres</taxon>
        <taxon>Deferribacterales</taxon>
        <taxon>Geovibrionaceae</taxon>
        <taxon>Denitrovibrio</taxon>
    </lineage>
</organism>
<name>D4H4U5_DENA2</name>
<dbReference type="AlphaFoldDB" id="D4H4U5"/>
<dbReference type="EMBL" id="CP001968">
    <property type="protein sequence ID" value="ADD67489.1"/>
    <property type="molecule type" value="Genomic_DNA"/>
</dbReference>
<reference evidence="2 3" key="1">
    <citation type="journal article" date="2010" name="Stand. Genomic Sci.">
        <title>Complete genome sequence of Denitrovibrio acetiphilus type strain (N2460).</title>
        <authorList>
            <person name="Kiss H."/>
            <person name="Lang E."/>
            <person name="Lapidus A."/>
            <person name="Copeland A."/>
            <person name="Nolan M."/>
            <person name="Glavina Del Rio T."/>
            <person name="Chen F."/>
            <person name="Lucas S."/>
            <person name="Tice H."/>
            <person name="Cheng J.F."/>
            <person name="Han C."/>
            <person name="Goodwin L."/>
            <person name="Pitluck S."/>
            <person name="Liolios K."/>
            <person name="Pati A."/>
            <person name="Ivanova N."/>
            <person name="Mavromatis K."/>
            <person name="Chen A."/>
            <person name="Palaniappan K."/>
            <person name="Land M."/>
            <person name="Hauser L."/>
            <person name="Chang Y.J."/>
            <person name="Jeffries C.D."/>
            <person name="Detter J.C."/>
            <person name="Brettin T."/>
            <person name="Spring S."/>
            <person name="Rohde M."/>
            <person name="Goker M."/>
            <person name="Woyke T."/>
            <person name="Bristow J."/>
            <person name="Eisen J.A."/>
            <person name="Markowitz V."/>
            <person name="Hugenholtz P."/>
            <person name="Kyrpides N.C."/>
            <person name="Klenk H.P."/>
        </authorList>
    </citation>
    <scope>NUCLEOTIDE SEQUENCE [LARGE SCALE GENOMIC DNA]</scope>
    <source>
        <strain evidence="3">DSM 12809 / NBRC 114555 / N2460</strain>
    </source>
</reference>
<dbReference type="InterPro" id="IPR001387">
    <property type="entry name" value="Cro/C1-type_HTH"/>
</dbReference>
<dbReference type="Pfam" id="PF01381">
    <property type="entry name" value="HTH_3"/>
    <property type="match status" value="1"/>
</dbReference>
<accession>D4H4U5</accession>
<dbReference type="PROSITE" id="PS50943">
    <property type="entry name" value="HTH_CROC1"/>
    <property type="match status" value="1"/>
</dbReference>
<dbReference type="Proteomes" id="UP000002012">
    <property type="component" value="Chromosome"/>
</dbReference>
<dbReference type="PaxDb" id="522772-Dacet_0703"/>
<dbReference type="CDD" id="cd00093">
    <property type="entry name" value="HTH_XRE"/>
    <property type="match status" value="1"/>
</dbReference>
<dbReference type="STRING" id="522772.Dacet_0703"/>
<protein>
    <submittedName>
        <fullName evidence="2">Transcriptional regulator, XRE family</fullName>
    </submittedName>
</protein>
<evidence type="ECO:0000313" key="2">
    <source>
        <dbReference type="EMBL" id="ADD67489.1"/>
    </source>
</evidence>
<dbReference type="InterPro" id="IPR010982">
    <property type="entry name" value="Lambda_DNA-bd_dom_sf"/>
</dbReference>
<gene>
    <name evidence="2" type="ordered locus">Dacet_0703</name>
</gene>
<dbReference type="Gene3D" id="1.10.260.40">
    <property type="entry name" value="lambda repressor-like DNA-binding domains"/>
    <property type="match status" value="1"/>
</dbReference>
<evidence type="ECO:0000313" key="3">
    <source>
        <dbReference type="Proteomes" id="UP000002012"/>
    </source>
</evidence>
<dbReference type="SMART" id="SM00530">
    <property type="entry name" value="HTH_XRE"/>
    <property type="match status" value="1"/>
</dbReference>